<sequence>MACQESSSSGVLLRLGLLMFVTSLCHCTKMTRLKALDEKRENLARTHSKVEKSHQHYGRLLIGQNSQQAAKLNGTNSTEDVMDVEADYQADMGWWPTQQLNERNDWPKSDIAAMQHLLEMESKVECTQDSMKLLVHDAAFTPASLIFVDRGALSPLSLAKLPSSCGYTIRSTQKDLVLVAPYDGCFVVVEENSYVLPLRWWDLPVRMSCPLFEYQTPNPPMVTCHTEGMVVKTEWTSAASDIKAKVNGKWEPLLVAAQRCSFGLVEHPEGLVISVRYQPCLGKQDGLYTLELATDGETKISCPSLLAAQLEPTESLAKDSTLQSEKPNPVLFSPPDQNGFQVPRSPKNSGISSQQNWVPKEADQFPYTFFSSLMYPRLTFQEATPTKQPALPTPTQSASTQATGENFNYFPFYESHLTRISPTWSPVSKSPPAKNEDPLLSYPFSLPPRFSSKPEQPPSGPMSREPQPPNLFYYPQVPPQAYFYPLYLEKLPEDHGQLDPAVSGEPQGEDLPFHLICTQEKPASKPTGASQQQAHQPLYLGCIQLKPAPEQTASQRLFPETLRQSFLICNRQTASKSTVSQSSNSESFQDQVYLPFYLMCTQWNQPLQFSSATQPGQSEVSQSHLYQAFFPFYTQLPLGDKPAGVTGPPQPLTRQSQDYQTVFPIYTQPTSTQKPALTQPPQPMAPQSLFYQQVFPFYTQPKPDPKPAHANQPPQPASPSNNVYQPVLPFYNQPNPTGKPAEVTLAPQPTTRPSKEYQLFFPFYTKPKSDPKPAVTQPPPPATPEGQVYEPFPDIYAQLKPLSKPFSTQPTLTGSYLRGANQPFIPFYSQQGTTPADNQPSTPQGQVYQPFFNFYTLPEPTPKPTVTWPTWLPAPESQLNQQIFSSFSKPNPALKPAASQPSQPEVTQGPAYQQFYNMKKPEQPSKPSEPQQNKVTPSQTHQPLYPNQPYLEPKPAPGSTAVPRLLQSDTLPGQAHQQMCLYTQPLTESQLANMPTKTIQGKVYGPCQLSGKPGAETPIVSNPIPYGLPGVCPEFCPSGLSNCCFQIAVHQHFHITPGYGAVPQFYRGLPFSHMVHPDSTMALEAEQVPQRASTSAQMSPWGPQTAGQEYFQPPDGNPAALPTIGPSKTPDDARASPRIASDSDSSYNYWSHLQDIQLPNMEQNKFANLNGPLKPPGFRPVEQIQPDNIQFPNWQTNERLAGNVHSMQSFMPYPNQPESHSDMGDNPGIERQPWYNSELKSATHHNFKRAIDKFFSHHYMPQDAPQSNRNNSAAPNNSDTQPSLTTSKNSTYHQHLNPHSVSKSFVLLQHGPPGRKPKSFRDPSSPLGQLLHGARFKGERTEQNTDSLHEQSKGSINQEEGMSNPSQSDVDALKRLDESDLPSFFSASGNSDPVYFEPEQYFSASELKPDVLESFEDIWKSLTPTGSSRLFAARVSGKDEEGSFAVNQPSSGTFPVLRMTFSKEFLD</sequence>
<keyword evidence="8" id="KW-1185">Reference proteome</keyword>
<feature type="compositionally biased region" description="Polar residues" evidence="4">
    <location>
        <begin position="1279"/>
        <end position="1303"/>
    </location>
</feature>
<keyword evidence="3 5" id="KW-0732">Signal</keyword>
<evidence type="ECO:0000259" key="6">
    <source>
        <dbReference type="Pfam" id="PF22821"/>
    </source>
</evidence>
<name>A0A8C6P6I1_NOTFU</name>
<feature type="region of interest" description="Disordered" evidence="4">
    <location>
        <begin position="887"/>
        <end position="964"/>
    </location>
</feature>
<feature type="compositionally biased region" description="Basic and acidic residues" evidence="4">
    <location>
        <begin position="1336"/>
        <end position="1352"/>
    </location>
</feature>
<feature type="signal peptide" evidence="5">
    <location>
        <begin position="1"/>
        <end position="27"/>
    </location>
</feature>
<feature type="region of interest" description="Disordered" evidence="4">
    <location>
        <begin position="1260"/>
        <end position="1369"/>
    </location>
</feature>
<reference evidence="7" key="1">
    <citation type="submission" date="2025-08" db="UniProtKB">
        <authorList>
            <consortium name="Ensembl"/>
        </authorList>
    </citation>
    <scope>IDENTIFICATION</scope>
</reference>
<organism evidence="7 8">
    <name type="scientific">Nothobranchius furzeri</name>
    <name type="common">Turquoise killifish</name>
    <dbReference type="NCBI Taxonomy" id="105023"/>
    <lineage>
        <taxon>Eukaryota</taxon>
        <taxon>Metazoa</taxon>
        <taxon>Chordata</taxon>
        <taxon>Craniata</taxon>
        <taxon>Vertebrata</taxon>
        <taxon>Euteleostomi</taxon>
        <taxon>Actinopterygii</taxon>
        <taxon>Neopterygii</taxon>
        <taxon>Teleostei</taxon>
        <taxon>Neoteleostei</taxon>
        <taxon>Acanthomorphata</taxon>
        <taxon>Ovalentaria</taxon>
        <taxon>Atherinomorphae</taxon>
        <taxon>Cyprinodontiformes</taxon>
        <taxon>Nothobranchiidae</taxon>
        <taxon>Nothobranchius</taxon>
    </lineage>
</organism>
<protein>
    <recommendedName>
        <fullName evidence="6">Zona pellucida sperm-binding protein 1/4 Ig-like domain-containing protein</fullName>
    </recommendedName>
</protein>
<dbReference type="GO" id="GO:0005576">
    <property type="term" value="C:extracellular region"/>
    <property type="evidence" value="ECO:0007669"/>
    <property type="project" value="UniProtKB-SubCell"/>
</dbReference>
<evidence type="ECO:0000256" key="4">
    <source>
        <dbReference type="SAM" id="MobiDB-lite"/>
    </source>
</evidence>
<reference evidence="7" key="2">
    <citation type="submission" date="2025-09" db="UniProtKB">
        <authorList>
            <consortium name="Ensembl"/>
        </authorList>
    </citation>
    <scope>IDENTIFICATION</scope>
</reference>
<feature type="region of interest" description="Disordered" evidence="4">
    <location>
        <begin position="423"/>
        <end position="469"/>
    </location>
</feature>
<feature type="compositionally biased region" description="Polar residues" evidence="4">
    <location>
        <begin position="1353"/>
        <end position="1369"/>
    </location>
</feature>
<gene>
    <name evidence="7" type="primary">LOC107396790</name>
</gene>
<evidence type="ECO:0000256" key="5">
    <source>
        <dbReference type="SAM" id="SignalP"/>
    </source>
</evidence>
<evidence type="ECO:0000256" key="3">
    <source>
        <dbReference type="ARBA" id="ARBA00022729"/>
    </source>
</evidence>
<evidence type="ECO:0000313" key="7">
    <source>
        <dbReference type="Ensembl" id="ENSNFUP00015038914.1"/>
    </source>
</evidence>
<keyword evidence="2" id="KW-0964">Secreted</keyword>
<evidence type="ECO:0000313" key="8">
    <source>
        <dbReference type="Proteomes" id="UP000694548"/>
    </source>
</evidence>
<feature type="compositionally biased region" description="Polar residues" evidence="4">
    <location>
        <begin position="933"/>
        <end position="942"/>
    </location>
</feature>
<proteinExistence type="predicted"/>
<feature type="region of interest" description="Disordered" evidence="4">
    <location>
        <begin position="700"/>
        <end position="726"/>
    </location>
</feature>
<feature type="domain" description="Zona pellucida sperm-binding protein 1/4 Ig-like" evidence="6">
    <location>
        <begin position="126"/>
        <end position="199"/>
    </location>
</feature>
<feature type="compositionally biased region" description="Polar residues" evidence="4">
    <location>
        <begin position="899"/>
        <end position="916"/>
    </location>
</feature>
<feature type="compositionally biased region" description="Low complexity" evidence="4">
    <location>
        <begin position="1264"/>
        <end position="1278"/>
    </location>
</feature>
<evidence type="ECO:0000256" key="1">
    <source>
        <dbReference type="ARBA" id="ARBA00004613"/>
    </source>
</evidence>
<dbReference type="Proteomes" id="UP000694548">
    <property type="component" value="Unassembled WGS sequence"/>
</dbReference>
<evidence type="ECO:0000256" key="2">
    <source>
        <dbReference type="ARBA" id="ARBA00022525"/>
    </source>
</evidence>
<dbReference type="InterPro" id="IPR054554">
    <property type="entry name" value="ZP1/4_Ig-like"/>
</dbReference>
<feature type="chain" id="PRO_5034806324" description="Zona pellucida sperm-binding protein 1/4 Ig-like domain-containing protein" evidence="5">
    <location>
        <begin position="28"/>
        <end position="1467"/>
    </location>
</feature>
<feature type="region of interest" description="Disordered" evidence="4">
    <location>
        <begin position="1113"/>
        <end position="1141"/>
    </location>
</feature>
<accession>A0A8C6P6I1</accession>
<feature type="compositionally biased region" description="Low complexity" evidence="4">
    <location>
        <begin position="708"/>
        <end position="722"/>
    </location>
</feature>
<feature type="compositionally biased region" description="Polar residues" evidence="4">
    <location>
        <begin position="335"/>
        <end position="357"/>
    </location>
</feature>
<comment type="subcellular location">
    <subcellularLocation>
        <location evidence="1">Secreted</location>
    </subcellularLocation>
</comment>
<feature type="region of interest" description="Disordered" evidence="4">
    <location>
        <begin position="316"/>
        <end position="357"/>
    </location>
</feature>
<dbReference type="GeneTree" id="ENSGT00940000173998"/>
<dbReference type="Pfam" id="PF22821">
    <property type="entry name" value="ZP1_ZP4_Ig-like"/>
    <property type="match status" value="1"/>
</dbReference>
<dbReference type="Ensembl" id="ENSNFUT00015040622.1">
    <property type="protein sequence ID" value="ENSNFUP00015038914.1"/>
    <property type="gene ID" value="ENSNFUG00015018763.1"/>
</dbReference>